<feature type="domain" description="CBS" evidence="4">
    <location>
        <begin position="331"/>
        <end position="390"/>
    </location>
</feature>
<sequence>MTNMSILQSARLDDVIQHKASLSRKSERRYPGNGVVCLEHDMTVSQALKLLAKHRILSAPMVVSPSPLEDQETEAASAGTIGYNRPSLAGWCDISDILNGLINQMRKLHPDGKLPTNLLRLMSELDKESKIFINRTLMEIAVGDDKSFMYESERESSLLEALRGTFLNNGGIPGRVVHRVALFDPQGQVSCIVSQLDIIKFIASREKDILGSIASKTIQELGLISEGSQKRLVCLDPHTPTLLALERMKEVAGVSGAAVVSPQTGCIIANLSLSDLRLITPEHFSVLALPVAEFLALLHNTSYLGYSQKASDPGAHPFFAQGPRSVGGDEQDEVPLYTCSKTSTLQEVLHILADRSVHRVYVVDQDARPNVIGVLTPTDLLKWISSQGPK</sequence>
<reference evidence="5" key="1">
    <citation type="submission" date="2021-01" db="EMBL/GenBank/DDBJ databases">
        <authorList>
            <person name="Corre E."/>
            <person name="Pelletier E."/>
            <person name="Niang G."/>
            <person name="Scheremetjew M."/>
            <person name="Finn R."/>
            <person name="Kale V."/>
            <person name="Holt S."/>
            <person name="Cochrane G."/>
            <person name="Meng A."/>
            <person name="Brown T."/>
            <person name="Cohen L."/>
        </authorList>
    </citation>
    <scope>NUCLEOTIDE SEQUENCE</scope>
    <source>
        <strain evidence="5">CCMP1320</strain>
    </source>
</reference>
<dbReference type="Pfam" id="PF00571">
    <property type="entry name" value="CBS"/>
    <property type="match status" value="1"/>
</dbReference>
<proteinExistence type="predicted"/>
<dbReference type="SUPFAM" id="SSF54631">
    <property type="entry name" value="CBS-domain pair"/>
    <property type="match status" value="2"/>
</dbReference>
<evidence type="ECO:0000259" key="4">
    <source>
        <dbReference type="PROSITE" id="PS51371"/>
    </source>
</evidence>
<dbReference type="SMART" id="SM00116">
    <property type="entry name" value="CBS"/>
    <property type="match status" value="3"/>
</dbReference>
<protein>
    <recommendedName>
        <fullName evidence="4">CBS domain-containing protein</fullName>
    </recommendedName>
</protein>
<dbReference type="InterPro" id="IPR000644">
    <property type="entry name" value="CBS_dom"/>
</dbReference>
<keyword evidence="1" id="KW-0677">Repeat</keyword>
<dbReference type="EMBL" id="HBIP01037121">
    <property type="protein sequence ID" value="CAE0507381.1"/>
    <property type="molecule type" value="Transcribed_RNA"/>
</dbReference>
<evidence type="ECO:0000256" key="2">
    <source>
        <dbReference type="ARBA" id="ARBA00023122"/>
    </source>
</evidence>
<dbReference type="PANTHER" id="PTHR13780">
    <property type="entry name" value="AMP-ACTIVATED PROTEIN KINASE, GAMMA REGULATORY SUBUNIT"/>
    <property type="match status" value="1"/>
</dbReference>
<name>A0A7S3RB37_DUNTE</name>
<keyword evidence="2 3" id="KW-0129">CBS domain</keyword>
<evidence type="ECO:0000256" key="1">
    <source>
        <dbReference type="ARBA" id="ARBA00022737"/>
    </source>
</evidence>
<dbReference type="GO" id="GO:0005737">
    <property type="term" value="C:cytoplasm"/>
    <property type="evidence" value="ECO:0007669"/>
    <property type="project" value="TreeGrafter"/>
</dbReference>
<dbReference type="AlphaFoldDB" id="A0A7S3RB37"/>
<gene>
    <name evidence="5" type="ORF">DTER00134_LOCUS22458</name>
</gene>
<dbReference type="Gene3D" id="3.10.580.10">
    <property type="entry name" value="CBS-domain"/>
    <property type="match status" value="2"/>
</dbReference>
<evidence type="ECO:0000256" key="3">
    <source>
        <dbReference type="PROSITE-ProRule" id="PRU00703"/>
    </source>
</evidence>
<dbReference type="PROSITE" id="PS51371">
    <property type="entry name" value="CBS"/>
    <property type="match status" value="1"/>
</dbReference>
<dbReference type="PANTHER" id="PTHR13780:SF128">
    <property type="entry name" value="CBS DOMAIN-CONTAINING PROTEIN"/>
    <property type="match status" value="1"/>
</dbReference>
<evidence type="ECO:0000313" key="5">
    <source>
        <dbReference type="EMBL" id="CAE0507381.1"/>
    </source>
</evidence>
<accession>A0A7S3RB37</accession>
<dbReference type="InterPro" id="IPR046342">
    <property type="entry name" value="CBS_dom_sf"/>
</dbReference>
<dbReference type="InterPro" id="IPR050511">
    <property type="entry name" value="AMPK_gamma/SDS23_families"/>
</dbReference>
<organism evidence="5">
    <name type="scientific">Dunaliella tertiolecta</name>
    <name type="common">Green alga</name>
    <dbReference type="NCBI Taxonomy" id="3047"/>
    <lineage>
        <taxon>Eukaryota</taxon>
        <taxon>Viridiplantae</taxon>
        <taxon>Chlorophyta</taxon>
        <taxon>core chlorophytes</taxon>
        <taxon>Chlorophyceae</taxon>
        <taxon>CS clade</taxon>
        <taxon>Chlamydomonadales</taxon>
        <taxon>Dunaliellaceae</taxon>
        <taxon>Dunaliella</taxon>
    </lineage>
</organism>
<dbReference type="GO" id="GO:0005634">
    <property type="term" value="C:nucleus"/>
    <property type="evidence" value="ECO:0007669"/>
    <property type="project" value="TreeGrafter"/>
</dbReference>